<protein>
    <recommendedName>
        <fullName evidence="1">BT-3987-like N-terminal domain-containing protein</fullName>
    </recommendedName>
</protein>
<feature type="domain" description="BT-3987-like N-terminal" evidence="1">
    <location>
        <begin position="63"/>
        <end position="159"/>
    </location>
</feature>
<sequence>MKNYYKIILGIVGMFSLTSCLKDENILSPENTDKKNIVEFYNVTSPVSTGTDPYVMYVPMTLEVVPEAEFQIAVSYSGVEAGAPQDIEVKLEPAAEIVTTYNAKTGRNYNQIANSLFEVPSSVIIKKGEKRAFVTVKVKPTGMDQTKSNVIGLKISSASHGIVSGNFGAVIYSLPIKSLWQGTYTYTVTNDYGSIDANIGGSFTEEGVKLSTVGPNKLRVDYLWRTYSGYTEYQFDGSNSTITGITAFSGSARPTVIDKIVIVDPVNLIFEVHWTCLGRGIKERFVRTGD</sequence>
<dbReference type="Gene3D" id="2.60.40.1740">
    <property type="entry name" value="hypothetical protein (bacova_03559)"/>
    <property type="match status" value="1"/>
</dbReference>
<gene>
    <name evidence="2" type="ORF">GCM10022216_29860</name>
</gene>
<organism evidence="2 3">
    <name type="scientific">Sphingobacterium kyonggiense</name>
    <dbReference type="NCBI Taxonomy" id="714075"/>
    <lineage>
        <taxon>Bacteria</taxon>
        <taxon>Pseudomonadati</taxon>
        <taxon>Bacteroidota</taxon>
        <taxon>Sphingobacteriia</taxon>
        <taxon>Sphingobacteriales</taxon>
        <taxon>Sphingobacteriaceae</taxon>
        <taxon>Sphingobacterium</taxon>
    </lineage>
</organism>
<dbReference type="RefSeq" id="WP_344675592.1">
    <property type="nucleotide sequence ID" value="NZ_BAAAZI010000012.1"/>
</dbReference>
<dbReference type="Pfam" id="PF08522">
    <property type="entry name" value="BT_3987-like_N"/>
    <property type="match status" value="1"/>
</dbReference>
<dbReference type="EMBL" id="BAAAZI010000012">
    <property type="protein sequence ID" value="GAA4145692.1"/>
    <property type="molecule type" value="Genomic_DNA"/>
</dbReference>
<evidence type="ECO:0000313" key="3">
    <source>
        <dbReference type="Proteomes" id="UP001500101"/>
    </source>
</evidence>
<reference evidence="3" key="1">
    <citation type="journal article" date="2019" name="Int. J. Syst. Evol. Microbiol.">
        <title>The Global Catalogue of Microorganisms (GCM) 10K type strain sequencing project: providing services to taxonomists for standard genome sequencing and annotation.</title>
        <authorList>
            <consortium name="The Broad Institute Genomics Platform"/>
            <consortium name="The Broad Institute Genome Sequencing Center for Infectious Disease"/>
            <person name="Wu L."/>
            <person name="Ma J."/>
        </authorList>
    </citation>
    <scope>NUCLEOTIDE SEQUENCE [LARGE SCALE GENOMIC DNA]</scope>
    <source>
        <strain evidence="3">JCM 16704</strain>
    </source>
</reference>
<comment type="caution">
    <text evidence="2">The sequence shown here is derived from an EMBL/GenBank/DDBJ whole genome shotgun (WGS) entry which is preliminary data.</text>
</comment>
<name>A0ABP7Z1X1_9SPHI</name>
<dbReference type="InterPro" id="IPR013728">
    <property type="entry name" value="BT_3987-like_N"/>
</dbReference>
<evidence type="ECO:0000313" key="2">
    <source>
        <dbReference type="EMBL" id="GAA4145692.1"/>
    </source>
</evidence>
<proteinExistence type="predicted"/>
<dbReference type="PROSITE" id="PS51257">
    <property type="entry name" value="PROKAR_LIPOPROTEIN"/>
    <property type="match status" value="1"/>
</dbReference>
<keyword evidence="3" id="KW-1185">Reference proteome</keyword>
<dbReference type="Proteomes" id="UP001500101">
    <property type="component" value="Unassembled WGS sequence"/>
</dbReference>
<accession>A0ABP7Z1X1</accession>
<evidence type="ECO:0000259" key="1">
    <source>
        <dbReference type="Pfam" id="PF08522"/>
    </source>
</evidence>